<comment type="function">
    <text evidence="7">Substrate recognition component of a SCF (SKP1-CUL1-F-box protein) E3 ubiquitin-protein ligase complex which mediates the ubiquitination and subsequent proteasomal degradation of target proteins. Probably recognizes and binds to phosphorylated target proteins during skeletal muscle atrophy. Recognizes TERF1.</text>
</comment>
<evidence type="ECO:0000256" key="6">
    <source>
        <dbReference type="ARBA" id="ARBA00023242"/>
    </source>
</evidence>
<evidence type="ECO:0000256" key="9">
    <source>
        <dbReference type="ARBA" id="ARBA00040059"/>
    </source>
</evidence>
<evidence type="ECO:0000259" key="11">
    <source>
        <dbReference type="PROSITE" id="PS50181"/>
    </source>
</evidence>
<evidence type="ECO:0000256" key="7">
    <source>
        <dbReference type="ARBA" id="ARBA00037167"/>
    </source>
</evidence>
<dbReference type="PANTHER" id="PTHR13123:SF6">
    <property type="entry name" value="F-BOX ONLY PROTEIN 32"/>
    <property type="match status" value="1"/>
</dbReference>
<evidence type="ECO:0000256" key="2">
    <source>
        <dbReference type="ARBA" id="ARBA00004496"/>
    </source>
</evidence>
<gene>
    <name evidence="12" type="ORF">JZ751_000352</name>
</gene>
<keyword evidence="5" id="KW-0833">Ubl conjugation pathway</keyword>
<dbReference type="GO" id="GO:0005737">
    <property type="term" value="C:cytoplasm"/>
    <property type="evidence" value="ECO:0007669"/>
    <property type="project" value="UniProtKB-SubCell"/>
</dbReference>
<evidence type="ECO:0000256" key="3">
    <source>
        <dbReference type="ARBA" id="ARBA00004906"/>
    </source>
</evidence>
<accession>A0A8T2PW51</accession>
<dbReference type="InterPro" id="IPR001810">
    <property type="entry name" value="F-box_dom"/>
</dbReference>
<comment type="subcellular location">
    <subcellularLocation>
        <location evidence="2">Cytoplasm</location>
    </subcellularLocation>
    <subcellularLocation>
        <location evidence="1">Nucleus</location>
    </subcellularLocation>
</comment>
<comment type="pathway">
    <text evidence="3">Protein modification; protein ubiquitination.</text>
</comment>
<evidence type="ECO:0000256" key="10">
    <source>
        <dbReference type="SAM" id="MobiDB-lite"/>
    </source>
</evidence>
<feature type="region of interest" description="Disordered" evidence="10">
    <location>
        <begin position="1"/>
        <end position="20"/>
    </location>
</feature>
<dbReference type="GO" id="GO:0016567">
    <property type="term" value="P:protein ubiquitination"/>
    <property type="evidence" value="ECO:0007669"/>
    <property type="project" value="TreeGrafter"/>
</dbReference>
<dbReference type="OrthoDB" id="9991467at2759"/>
<dbReference type="Pfam" id="PF12937">
    <property type="entry name" value="F-box-like"/>
    <property type="match status" value="1"/>
</dbReference>
<dbReference type="PANTHER" id="PTHR13123">
    <property type="entry name" value="LD30288P"/>
    <property type="match status" value="1"/>
</dbReference>
<name>A0A8T2PW51_9TELE</name>
<keyword evidence="4" id="KW-0963">Cytoplasm</keyword>
<dbReference type="PROSITE" id="PS50181">
    <property type="entry name" value="FBOX"/>
    <property type="match status" value="1"/>
</dbReference>
<dbReference type="Gene3D" id="1.20.1280.50">
    <property type="match status" value="1"/>
</dbReference>
<evidence type="ECO:0000313" key="12">
    <source>
        <dbReference type="EMBL" id="KAG9355514.1"/>
    </source>
</evidence>
<dbReference type="GO" id="GO:0005634">
    <property type="term" value="C:nucleus"/>
    <property type="evidence" value="ECO:0007669"/>
    <property type="project" value="UniProtKB-SubCell"/>
</dbReference>
<reference evidence="12" key="1">
    <citation type="thesis" date="2021" institute="BYU ScholarsArchive" country="Provo, UT, USA">
        <title>Applications of and Algorithms for Genome Assembly and Genomic Analyses with an Emphasis on Marine Teleosts.</title>
        <authorList>
            <person name="Pickett B.D."/>
        </authorList>
    </citation>
    <scope>NUCLEOTIDE SEQUENCE</scope>
    <source>
        <strain evidence="12">HI-2016</strain>
    </source>
</reference>
<keyword evidence="6" id="KW-0539">Nucleus</keyword>
<dbReference type="InterPro" id="IPR040394">
    <property type="entry name" value="FBX25/32"/>
</dbReference>
<keyword evidence="13" id="KW-1185">Reference proteome</keyword>
<sequence>MPSSGQEWRSPGKNWVKTEDGLKKQSDYENNIAEFKSCCRDEEFHNGNLCLIKSHDLAAKKHKKDLMNINTKRHGYCTLGEAFNRLDFSSAILDSKRFSYVVKLLELIAKSQLTSLSGMAQRNYMNILEKVVQKVLEEQQNVRTIRELLQTLYLSVCSLVQDVGKCVLVGSISIWVQRMETIQHWQQLLHCIQIRRPASKGTTLTDLPPSLQLSIMQCLSDGRDLLSLAQVCPDLHALTEDWLLWKKLCQYHFTDLQIHKHLMVTERGHLEWKRMYFKLCRCYSRKEQYSDSLQLCTHCLILFWKDVRHPCTANNADSVCVSVPPQGFLNLFKY</sequence>
<dbReference type="SUPFAM" id="SSF81383">
    <property type="entry name" value="F-box domain"/>
    <property type="match status" value="1"/>
</dbReference>
<comment type="caution">
    <text evidence="12">The sequence shown here is derived from an EMBL/GenBank/DDBJ whole genome shotgun (WGS) entry which is preliminary data.</text>
</comment>
<protein>
    <recommendedName>
        <fullName evidence="9">F-box only protein 32</fullName>
    </recommendedName>
</protein>
<dbReference type="EMBL" id="JAFBMS010000001">
    <property type="protein sequence ID" value="KAG9355514.1"/>
    <property type="molecule type" value="Genomic_DNA"/>
</dbReference>
<organism evidence="12 13">
    <name type="scientific">Albula glossodonta</name>
    <name type="common">roundjaw bonefish</name>
    <dbReference type="NCBI Taxonomy" id="121402"/>
    <lineage>
        <taxon>Eukaryota</taxon>
        <taxon>Metazoa</taxon>
        <taxon>Chordata</taxon>
        <taxon>Craniata</taxon>
        <taxon>Vertebrata</taxon>
        <taxon>Euteleostomi</taxon>
        <taxon>Actinopterygii</taxon>
        <taxon>Neopterygii</taxon>
        <taxon>Teleostei</taxon>
        <taxon>Albuliformes</taxon>
        <taxon>Albulidae</taxon>
        <taxon>Albula</taxon>
    </lineage>
</organism>
<evidence type="ECO:0000256" key="4">
    <source>
        <dbReference type="ARBA" id="ARBA00022490"/>
    </source>
</evidence>
<dbReference type="GO" id="GO:0019005">
    <property type="term" value="C:SCF ubiquitin ligase complex"/>
    <property type="evidence" value="ECO:0007669"/>
    <property type="project" value="TreeGrafter"/>
</dbReference>
<dbReference type="AlphaFoldDB" id="A0A8T2PW51"/>
<evidence type="ECO:0000256" key="1">
    <source>
        <dbReference type="ARBA" id="ARBA00004123"/>
    </source>
</evidence>
<evidence type="ECO:0000256" key="5">
    <source>
        <dbReference type="ARBA" id="ARBA00022786"/>
    </source>
</evidence>
<evidence type="ECO:0000313" key="13">
    <source>
        <dbReference type="Proteomes" id="UP000824540"/>
    </source>
</evidence>
<comment type="subunit">
    <text evidence="8">Part of the SCF (SKP1-CUL1-F-box) E3 ubiquitin-protein ligase complex SCF(FBXO32) formed of CUL1, SKP1, RBX1 and FBXO32.</text>
</comment>
<feature type="domain" description="F-box" evidence="11">
    <location>
        <begin position="201"/>
        <end position="248"/>
    </location>
</feature>
<proteinExistence type="predicted"/>
<dbReference type="InterPro" id="IPR036047">
    <property type="entry name" value="F-box-like_dom_sf"/>
</dbReference>
<dbReference type="Proteomes" id="UP000824540">
    <property type="component" value="Unassembled WGS sequence"/>
</dbReference>
<evidence type="ECO:0000256" key="8">
    <source>
        <dbReference type="ARBA" id="ARBA00038756"/>
    </source>
</evidence>